<evidence type="ECO:0000256" key="2">
    <source>
        <dbReference type="ARBA" id="ARBA00004870"/>
    </source>
</evidence>
<dbReference type="NCBIfam" id="TIGR00682">
    <property type="entry name" value="lpxK"/>
    <property type="match status" value="1"/>
</dbReference>
<evidence type="ECO:0000256" key="11">
    <source>
        <dbReference type="ARBA" id="ARBA00023098"/>
    </source>
</evidence>
<keyword evidence="6 13" id="KW-0441">Lipid A biosynthesis</keyword>
<keyword evidence="14" id="KW-1133">Transmembrane helix</keyword>
<keyword evidence="14" id="KW-0472">Membrane</keyword>
<evidence type="ECO:0000256" key="10">
    <source>
        <dbReference type="ARBA" id="ARBA00022840"/>
    </source>
</evidence>
<dbReference type="InterPro" id="IPR027417">
    <property type="entry name" value="P-loop_NTPase"/>
</dbReference>
<dbReference type="AlphaFoldDB" id="W0SDA6"/>
<evidence type="ECO:0000256" key="8">
    <source>
        <dbReference type="ARBA" id="ARBA00022741"/>
    </source>
</evidence>
<dbReference type="GO" id="GO:0009029">
    <property type="term" value="F:lipid-A 4'-kinase activity"/>
    <property type="evidence" value="ECO:0007669"/>
    <property type="project" value="UniProtKB-UniRule"/>
</dbReference>
<name>W0SDA6_9PROT</name>
<organism evidence="15 16">
    <name type="scientific">Sulfuritalea hydrogenivorans sk43H</name>
    <dbReference type="NCBI Taxonomy" id="1223802"/>
    <lineage>
        <taxon>Bacteria</taxon>
        <taxon>Pseudomonadati</taxon>
        <taxon>Pseudomonadota</taxon>
        <taxon>Betaproteobacteria</taxon>
        <taxon>Nitrosomonadales</taxon>
        <taxon>Sterolibacteriaceae</taxon>
        <taxon>Sulfuritalea</taxon>
    </lineage>
</organism>
<comment type="pathway">
    <text evidence="2 13">Glycolipid biosynthesis; lipid IV(A) biosynthesis; lipid IV(A) from (3R)-3-hydroxytetradecanoyl-[acyl-carrier-protein] and UDP-N-acetyl-alpha-D-glucosamine: step 6/6.</text>
</comment>
<protein>
    <recommendedName>
        <fullName evidence="4 13">Tetraacyldisaccharide 4'-kinase</fullName>
        <ecNumber evidence="3 13">2.7.1.130</ecNumber>
    </recommendedName>
    <alternativeName>
        <fullName evidence="12 13">Lipid A 4'-kinase</fullName>
    </alternativeName>
</protein>
<sequence length="342" mass="36696">MPPSRRNADAGGLAAVWRRRGPGAILLLPFSLLFMMLVAARRALYRAGLLRREHLPVPVVVVGNITVGGTGKTPLVIHLAQSLRAFGRYPGIVSRGYRSDAAHVVEVTSGSDPGAVGDEPLLLARRSGCPVFIGRDRAAAALALLARHPQCDVILADDGLQHYRLDRTVEIAVFDERGVMNGWCLPAGALREPVSRLALVDAVVLNGIAVPPAPTLDRPVFAMRLLGESFYRLDDPLLTCGAADLTDRKLHAVAGIGAPQRFFDRLGAMGLSFTGHAFDDHHHFRVEDLAFAGDAILTTEKDAVKLARLSLSLPVWVLPVTAETSPDLAAFVLEKIDGRPSA</sequence>
<keyword evidence="10 13" id="KW-0067">ATP-binding</keyword>
<keyword evidence="7 13" id="KW-0808">Transferase</keyword>
<evidence type="ECO:0000256" key="14">
    <source>
        <dbReference type="SAM" id="Phobius"/>
    </source>
</evidence>
<keyword evidence="5 13" id="KW-0444">Lipid biosynthesis</keyword>
<feature type="binding site" evidence="13">
    <location>
        <begin position="66"/>
        <end position="73"/>
    </location>
    <ligand>
        <name>ATP</name>
        <dbReference type="ChEBI" id="CHEBI:30616"/>
    </ligand>
</feature>
<dbReference type="EC" id="2.7.1.130" evidence="3 13"/>
<evidence type="ECO:0000256" key="1">
    <source>
        <dbReference type="ARBA" id="ARBA00002274"/>
    </source>
</evidence>
<dbReference type="SUPFAM" id="SSF52540">
    <property type="entry name" value="P-loop containing nucleoside triphosphate hydrolases"/>
    <property type="match status" value="1"/>
</dbReference>
<dbReference type="HOGENOM" id="CLU_038816_2_0_4"/>
<dbReference type="InterPro" id="IPR003758">
    <property type="entry name" value="LpxK"/>
</dbReference>
<evidence type="ECO:0000256" key="4">
    <source>
        <dbReference type="ARBA" id="ARBA00016436"/>
    </source>
</evidence>
<keyword evidence="16" id="KW-1185">Reference proteome</keyword>
<dbReference type="KEGG" id="shd:SUTH_01102"/>
<evidence type="ECO:0000256" key="13">
    <source>
        <dbReference type="HAMAP-Rule" id="MF_00409"/>
    </source>
</evidence>
<gene>
    <name evidence="13" type="primary">lpxK</name>
    <name evidence="15" type="ORF">SUTH_01102</name>
</gene>
<evidence type="ECO:0000256" key="6">
    <source>
        <dbReference type="ARBA" id="ARBA00022556"/>
    </source>
</evidence>
<evidence type="ECO:0000256" key="12">
    <source>
        <dbReference type="ARBA" id="ARBA00029757"/>
    </source>
</evidence>
<evidence type="ECO:0000313" key="15">
    <source>
        <dbReference type="EMBL" id="BAO28902.1"/>
    </source>
</evidence>
<comment type="catalytic activity">
    <reaction evidence="13">
        <text>a lipid A disaccharide + ATP = a lipid IVA + ADP + H(+)</text>
        <dbReference type="Rhea" id="RHEA:67840"/>
        <dbReference type="ChEBI" id="CHEBI:15378"/>
        <dbReference type="ChEBI" id="CHEBI:30616"/>
        <dbReference type="ChEBI" id="CHEBI:176343"/>
        <dbReference type="ChEBI" id="CHEBI:176425"/>
        <dbReference type="ChEBI" id="CHEBI:456216"/>
        <dbReference type="EC" id="2.7.1.130"/>
    </reaction>
</comment>
<evidence type="ECO:0000313" key="16">
    <source>
        <dbReference type="Proteomes" id="UP000031637"/>
    </source>
</evidence>
<evidence type="ECO:0000256" key="5">
    <source>
        <dbReference type="ARBA" id="ARBA00022516"/>
    </source>
</evidence>
<evidence type="ECO:0000256" key="7">
    <source>
        <dbReference type="ARBA" id="ARBA00022679"/>
    </source>
</evidence>
<keyword evidence="8 13" id="KW-0547">Nucleotide-binding</keyword>
<dbReference type="PANTHER" id="PTHR42724:SF1">
    <property type="entry name" value="TETRAACYLDISACCHARIDE 4'-KINASE, MITOCHONDRIAL-RELATED"/>
    <property type="match status" value="1"/>
</dbReference>
<comment type="similarity">
    <text evidence="13">Belongs to the LpxK family.</text>
</comment>
<evidence type="ECO:0000256" key="9">
    <source>
        <dbReference type="ARBA" id="ARBA00022777"/>
    </source>
</evidence>
<feature type="transmembrane region" description="Helical" evidence="14">
    <location>
        <begin position="23"/>
        <end position="44"/>
    </location>
</feature>
<dbReference type="Pfam" id="PF02606">
    <property type="entry name" value="LpxK"/>
    <property type="match status" value="1"/>
</dbReference>
<dbReference type="Proteomes" id="UP000031637">
    <property type="component" value="Chromosome"/>
</dbReference>
<dbReference type="UniPathway" id="UPA00359">
    <property type="reaction ID" value="UER00482"/>
</dbReference>
<keyword evidence="9 13" id="KW-0418">Kinase</keyword>
<dbReference type="GO" id="GO:0009244">
    <property type="term" value="P:lipopolysaccharide core region biosynthetic process"/>
    <property type="evidence" value="ECO:0007669"/>
    <property type="project" value="TreeGrafter"/>
</dbReference>
<dbReference type="GO" id="GO:0005886">
    <property type="term" value="C:plasma membrane"/>
    <property type="evidence" value="ECO:0007669"/>
    <property type="project" value="TreeGrafter"/>
</dbReference>
<evidence type="ECO:0000256" key="3">
    <source>
        <dbReference type="ARBA" id="ARBA00012071"/>
    </source>
</evidence>
<keyword evidence="11 13" id="KW-0443">Lipid metabolism</keyword>
<dbReference type="EMBL" id="AP012547">
    <property type="protein sequence ID" value="BAO28902.1"/>
    <property type="molecule type" value="Genomic_DNA"/>
</dbReference>
<dbReference type="GO" id="GO:0005524">
    <property type="term" value="F:ATP binding"/>
    <property type="evidence" value="ECO:0007669"/>
    <property type="project" value="UniProtKB-UniRule"/>
</dbReference>
<comment type="function">
    <text evidence="1 13">Transfers the gamma-phosphate of ATP to the 4'-position of a tetraacyldisaccharide 1-phosphate intermediate (termed DS-1-P) to form tetraacyldisaccharide 1,4'-bis-phosphate (lipid IVA).</text>
</comment>
<keyword evidence="14" id="KW-0812">Transmembrane</keyword>
<dbReference type="HAMAP" id="MF_00409">
    <property type="entry name" value="LpxK"/>
    <property type="match status" value="1"/>
</dbReference>
<accession>W0SDA6</accession>
<dbReference type="GO" id="GO:0009245">
    <property type="term" value="P:lipid A biosynthetic process"/>
    <property type="evidence" value="ECO:0007669"/>
    <property type="project" value="UniProtKB-UniRule"/>
</dbReference>
<dbReference type="PANTHER" id="PTHR42724">
    <property type="entry name" value="TETRAACYLDISACCHARIDE 4'-KINASE"/>
    <property type="match status" value="1"/>
</dbReference>
<dbReference type="RefSeq" id="WP_331709770.1">
    <property type="nucleotide sequence ID" value="NZ_AP012547.1"/>
</dbReference>
<reference evidence="15 16" key="1">
    <citation type="journal article" date="2014" name="Syst. Appl. Microbiol.">
        <title>Complete genomes of freshwater sulfur oxidizers Sulfuricella denitrificans skB26 and Sulfuritalea hydrogenivorans sk43H: genetic insights into the sulfur oxidation pathway of betaproteobacteria.</title>
        <authorList>
            <person name="Watanabe T."/>
            <person name="Kojima H."/>
            <person name="Fukui M."/>
        </authorList>
    </citation>
    <scope>NUCLEOTIDE SEQUENCE [LARGE SCALE GENOMIC DNA]</scope>
    <source>
        <strain evidence="15">DSM22779</strain>
    </source>
</reference>
<proteinExistence type="inferred from homology"/>
<dbReference type="STRING" id="1223802.SUTH_01102"/>